<evidence type="ECO:0000313" key="2">
    <source>
        <dbReference type="EMBL" id="QOS38948.1"/>
    </source>
</evidence>
<reference evidence="2 3" key="1">
    <citation type="submission" date="2018-08" db="EMBL/GenBank/DDBJ databases">
        <title>The first complete genome of Treponema rectale (CHPAT), a commensal spirochete of the bovine rectum.</title>
        <authorList>
            <person name="Staton G.J."/>
            <person name="Clegg S.R."/>
            <person name="Carter S.D."/>
            <person name="Radford A.D."/>
            <person name="Darby A."/>
            <person name="Hall N."/>
            <person name="Birtles R.J."/>
            <person name="Evans N.J."/>
        </authorList>
    </citation>
    <scope>NUCLEOTIDE SEQUENCE [LARGE SCALE GENOMIC DNA]</scope>
    <source>
        <strain evidence="2 3">CHPA</strain>
    </source>
</reference>
<organism evidence="2 3">
    <name type="scientific">Treponema rectale</name>
    <dbReference type="NCBI Taxonomy" id="744512"/>
    <lineage>
        <taxon>Bacteria</taxon>
        <taxon>Pseudomonadati</taxon>
        <taxon>Spirochaetota</taxon>
        <taxon>Spirochaetia</taxon>
        <taxon>Spirochaetales</taxon>
        <taxon>Treponemataceae</taxon>
        <taxon>Treponema</taxon>
    </lineage>
</organism>
<dbReference type="EMBL" id="CP031517">
    <property type="protein sequence ID" value="QOS38948.1"/>
    <property type="molecule type" value="Genomic_DNA"/>
</dbReference>
<accession>A0A7M1XJB2</accession>
<evidence type="ECO:0000313" key="3">
    <source>
        <dbReference type="Proteomes" id="UP000593591"/>
    </source>
</evidence>
<protein>
    <recommendedName>
        <fullName evidence="1">Phospholipase C/D domain-containing protein</fullName>
    </recommendedName>
</protein>
<dbReference type="AlphaFoldDB" id="A0A7M1XJB2"/>
<name>A0A7M1XJB2_9SPIR</name>
<sequence length="324" mass="38629">MPNLLTHYLFAKRFSLKVEEIHRQNPDYQSFLTNNFEYLALGTQGPDPLFYMGIIPFHGLHLKTALKKYGNKIHKLDGKKYFRFLVEQCYRIVESDNGDEERRSFQAFVFGQFAHYLLDRECHPYVLYKSGFDENGRITGKYHYQHAAFEAQIDYCLAKKFKMDYFLSDPQHILNSHRHPLSLIDLNYVPVIKRTFNDNKLPKDMYSNGLNNMKRWLSYTNHGHKIRVAFFGKTNLSATRLPKEVKEDVLNEKRRMWLDPVTGEERYESFLELNSIALEKLEALYYDIIKYGFNFETFSKYIDGRNYYGTQLEDKWAFKDEKKK</sequence>
<evidence type="ECO:0000259" key="1">
    <source>
        <dbReference type="Pfam" id="PF00882"/>
    </source>
</evidence>
<dbReference type="Pfam" id="PF00882">
    <property type="entry name" value="Zn_dep_PLPC"/>
    <property type="match status" value="1"/>
</dbReference>
<gene>
    <name evidence="2" type="ORF">DYE49_00140</name>
</gene>
<proteinExistence type="predicted"/>
<dbReference type="InterPro" id="IPR029002">
    <property type="entry name" value="PLPC/GPLD1"/>
</dbReference>
<feature type="domain" description="Phospholipase C/D" evidence="1">
    <location>
        <begin position="24"/>
        <end position="184"/>
    </location>
</feature>
<dbReference type="Proteomes" id="UP000593591">
    <property type="component" value="Chromosome"/>
</dbReference>
<dbReference type="KEGG" id="trc:DYE49_00140"/>